<dbReference type="EMBL" id="BMGY01000020">
    <property type="protein sequence ID" value="GGH86495.1"/>
    <property type="molecule type" value="Genomic_DNA"/>
</dbReference>
<organism evidence="1 2">
    <name type="scientific">Hymenobacter frigidus</name>
    <dbReference type="NCBI Taxonomy" id="1524095"/>
    <lineage>
        <taxon>Bacteria</taxon>
        <taxon>Pseudomonadati</taxon>
        <taxon>Bacteroidota</taxon>
        <taxon>Cytophagia</taxon>
        <taxon>Cytophagales</taxon>
        <taxon>Hymenobacteraceae</taxon>
        <taxon>Hymenobacter</taxon>
    </lineage>
</organism>
<comment type="caution">
    <text evidence="1">The sequence shown here is derived from an EMBL/GenBank/DDBJ whole genome shotgun (WGS) entry which is preliminary data.</text>
</comment>
<dbReference type="SUPFAM" id="SSF101898">
    <property type="entry name" value="NHL repeat"/>
    <property type="match status" value="1"/>
</dbReference>
<dbReference type="PANTHER" id="PTHR35580">
    <property type="entry name" value="CELL SURFACE GLYCOPROTEIN (S-LAYER PROTEIN)-LIKE PROTEIN"/>
    <property type="match status" value="1"/>
</dbReference>
<evidence type="ECO:0008006" key="3">
    <source>
        <dbReference type="Google" id="ProtNLM"/>
    </source>
</evidence>
<evidence type="ECO:0000313" key="1">
    <source>
        <dbReference type="EMBL" id="GGH86495.1"/>
    </source>
</evidence>
<gene>
    <name evidence="1" type="ORF">GCM10011495_23200</name>
</gene>
<evidence type="ECO:0000313" key="2">
    <source>
        <dbReference type="Proteomes" id="UP000637774"/>
    </source>
</evidence>
<dbReference type="InterPro" id="IPR052918">
    <property type="entry name" value="Motility_Chemotaxis_Reg"/>
</dbReference>
<sequence length="414" mass="42169">MKGLAVDAAGNSYQVGFFTESINFGATTLVSRGRSDVFVAKLTQAGNWEWAVSVGAAGSDHATGVAIDAAGRIFISGSFNNQVQFGPAALTSQGDMDVFVAQISPYGQWQWANSAGGPGQDRVCSLAVSNTGALVVGGQFTETANFGPTALVSNGSTDAFVARMGHDGGWQWAIGAGAAGNDEATAVATNAAGDVYVTGYFSNTAAFGSSILTGQGMDDAFVGKISGAGQWRWATAATSTNTAYGKGLAVDPTGGVFVTGSFWGSGQFGSTRLSSNSSDDGFVSRITDAGQWQWTTVLSSNYLESIVGIALDKMGKLYVAGTFSQTIYAGTFHVTSRGYQDVFIGYLNQQGAWLGLTAGGGAEPDGTQAMALAPGGEVFVGGDFSSAATFGATQLQSGTPAAQVCVGRATVPQP</sequence>
<reference evidence="2" key="1">
    <citation type="journal article" date="2019" name="Int. J. Syst. Evol. Microbiol.">
        <title>The Global Catalogue of Microorganisms (GCM) 10K type strain sequencing project: providing services to taxonomists for standard genome sequencing and annotation.</title>
        <authorList>
            <consortium name="The Broad Institute Genomics Platform"/>
            <consortium name="The Broad Institute Genome Sequencing Center for Infectious Disease"/>
            <person name="Wu L."/>
            <person name="Ma J."/>
        </authorList>
    </citation>
    <scope>NUCLEOTIDE SEQUENCE [LARGE SCALE GENOMIC DNA]</scope>
    <source>
        <strain evidence="2">CGMCC 1.14966</strain>
    </source>
</reference>
<dbReference type="Gene3D" id="2.40.10.500">
    <property type="match status" value="1"/>
</dbReference>
<dbReference type="PANTHER" id="PTHR35580:SF1">
    <property type="entry name" value="PHYTASE-LIKE DOMAIN-CONTAINING PROTEIN"/>
    <property type="match status" value="1"/>
</dbReference>
<dbReference type="Proteomes" id="UP000637774">
    <property type="component" value="Unassembled WGS sequence"/>
</dbReference>
<proteinExistence type="predicted"/>
<protein>
    <recommendedName>
        <fullName evidence="3">SBBP repeat-containing protein</fullName>
    </recommendedName>
</protein>
<dbReference type="Gene3D" id="2.120.10.30">
    <property type="entry name" value="TolB, C-terminal domain"/>
    <property type="match status" value="1"/>
</dbReference>
<keyword evidence="2" id="KW-1185">Reference proteome</keyword>
<dbReference type="InterPro" id="IPR011042">
    <property type="entry name" value="6-blade_b-propeller_TolB-like"/>
</dbReference>
<accession>A0ABQ2A8D9</accession>
<name>A0ABQ2A8D9_9BACT</name>